<accession>A0ACA9R2E2</accession>
<name>A0ACA9R2E2_9GLOM</name>
<dbReference type="Proteomes" id="UP000789920">
    <property type="component" value="Unassembled WGS sequence"/>
</dbReference>
<evidence type="ECO:0000313" key="2">
    <source>
        <dbReference type="Proteomes" id="UP000789920"/>
    </source>
</evidence>
<comment type="caution">
    <text evidence="1">The sequence shown here is derived from an EMBL/GenBank/DDBJ whole genome shotgun (WGS) entry which is preliminary data.</text>
</comment>
<keyword evidence="2" id="KW-1185">Reference proteome</keyword>
<dbReference type="EMBL" id="CAJVQC010041924">
    <property type="protein sequence ID" value="CAG8774112.1"/>
    <property type="molecule type" value="Genomic_DNA"/>
</dbReference>
<protein>
    <submittedName>
        <fullName evidence="1">3640_t:CDS:1</fullName>
    </submittedName>
</protein>
<gene>
    <name evidence="1" type="ORF">RPERSI_LOCUS16766</name>
</gene>
<sequence length="65" mass="7721">MSNQQKQHRTAISDDLKHQICEWSENNKNKKHHEIASYFNENHPNLSIDRSTVSKILKESDKWMA</sequence>
<proteinExistence type="predicted"/>
<feature type="non-terminal residue" evidence="1">
    <location>
        <position position="65"/>
    </location>
</feature>
<organism evidence="1 2">
    <name type="scientific">Racocetra persica</name>
    <dbReference type="NCBI Taxonomy" id="160502"/>
    <lineage>
        <taxon>Eukaryota</taxon>
        <taxon>Fungi</taxon>
        <taxon>Fungi incertae sedis</taxon>
        <taxon>Mucoromycota</taxon>
        <taxon>Glomeromycotina</taxon>
        <taxon>Glomeromycetes</taxon>
        <taxon>Diversisporales</taxon>
        <taxon>Gigasporaceae</taxon>
        <taxon>Racocetra</taxon>
    </lineage>
</organism>
<evidence type="ECO:0000313" key="1">
    <source>
        <dbReference type="EMBL" id="CAG8774112.1"/>
    </source>
</evidence>
<reference evidence="1" key="1">
    <citation type="submission" date="2021-06" db="EMBL/GenBank/DDBJ databases">
        <authorList>
            <person name="Kallberg Y."/>
            <person name="Tangrot J."/>
            <person name="Rosling A."/>
        </authorList>
    </citation>
    <scope>NUCLEOTIDE SEQUENCE</scope>
    <source>
        <strain evidence="1">MA461A</strain>
    </source>
</reference>